<protein>
    <submittedName>
        <fullName evidence="2">Uncharacterized protein</fullName>
    </submittedName>
</protein>
<dbReference type="EMBL" id="CAXAMM010003603">
    <property type="protein sequence ID" value="CAK9000607.1"/>
    <property type="molecule type" value="Genomic_DNA"/>
</dbReference>
<gene>
    <name evidence="2" type="ORF">SCF082_LOCUS6570</name>
</gene>
<accession>A0ABP0IF10</accession>
<proteinExistence type="predicted"/>
<evidence type="ECO:0000256" key="1">
    <source>
        <dbReference type="SAM" id="Coils"/>
    </source>
</evidence>
<evidence type="ECO:0000313" key="2">
    <source>
        <dbReference type="EMBL" id="CAK9000607.1"/>
    </source>
</evidence>
<comment type="caution">
    <text evidence="2">The sequence shown here is derived from an EMBL/GenBank/DDBJ whole genome shotgun (WGS) entry which is preliminary data.</text>
</comment>
<organism evidence="2 3">
    <name type="scientific">Durusdinium trenchii</name>
    <dbReference type="NCBI Taxonomy" id="1381693"/>
    <lineage>
        <taxon>Eukaryota</taxon>
        <taxon>Sar</taxon>
        <taxon>Alveolata</taxon>
        <taxon>Dinophyceae</taxon>
        <taxon>Suessiales</taxon>
        <taxon>Symbiodiniaceae</taxon>
        <taxon>Durusdinium</taxon>
    </lineage>
</organism>
<sequence>MVSDGKPSALHSEVLLRLNNCSDQDAALNVTLPGAQYLEGEFSVMSIFKSNASYSRPGTNPQRQLLLSRRENVERVPESCAKSNWLFLHINSSDYEDAESIHAPEFFGNAMACTDTDVVGNAFKHGQAAFELQLLPPELSVAEAASQPAVQGGTLALSVPSCSKPLGDLEFGTVETPGIYSLHPCECFGEAYANAEPVDPASNAAAPRNAQGAFNKGTVPDQRLFSGPYTCEETASLGQFSHIDLASCQKACSAKPECQFYLFGKTSEICTLLKSCNYVQDVGLQVVNELYGMVPQEGSYCHIANPRKCWQEIKRRSMLSFSPSNLPPCLFQKQFEACDTLQLILGKEDGPCMRCQYIDTTSPDGRSFAAVGMSKIPLPEIFPPASQISVGCNDTSRMFARLQHGLQWEGPRESDSAFTCVSGEWIGEQGPWQYLSNFTCQRCIQVGDANLQRLSLVSMPEIYFLERRVVHVTYPFSINGCTRASAKTASPLVATETQMFLDVAKDQHLQLEVLEPESLWWIDSTSGHLRVRYNVLDPNKEWCICDDGHALQACLCDASFQKKDFWLFEQGVIRASSGTKCLQADKTLAVATCPNGRDLKFIWYFKSGNCFFGFDLSNTAQMLWTATVETAAETPPLRLGNLAFKETRSEGEGLFQIYIDYPPVNAKLCLHADLTMKLGQGYMMQMSSECRSTFLWRGAHIAYFHLGDLKTTYYLQTIEDDHQLRLIAAKQTTPGPEFNFVVSGGKIMPASSASGSKQCLRAKSMKPSTATTSNGLRSLVIEKGQARNYTACTSYGEFSGFIKQNGWSQVCRESGFLNVEHTSSGFCVTQMHDPPLFGANCDDADDQSVLTDVKWPSSISPDPHGIGPRCSARCARLGSSYVMAEKPPVHSYDAHDDTTTGLVNFTCPSGSFLASIRVELFPSSHSYTFKCIGPWGAVFDTSSPNMVLFEECMSDSDVYVWTETWTLEKIGARPSSGTWTELEGCEASVSVAMHENPDPNADAQGLNLSIPDFASLSVKEKAGYTRAPGIHVTTHGASKVLFTCLPGHAEGPVLDGNRSTLCAENIAVKASDLSQSTSLFADRFQTLIIQKSCPVLMEATGHVDPSIAVNTAKGGMTMQQLSQILRLAYHATQFGDPHLPPFNYRGPTSAFAEVVGFISLQPNGAPWGLTCPPGAVVASGSSTMPYCVFVDASEEKVFYAFSGSMSCPDGTAVSGWYNLPGTPVKGLEKGSYGGPQNKTGLRLFCRSTALLSSCQNPTASSCQGGGIVASVAFDSNQFKLGCCKLQRRIGMALTSTPRLQRTYQDFEGYYCPSGMDTTGAPSYVKTQIPSLGSLQLSKNDPKATEHWTLSWNRFFKQWDLFGKGKLVASLPGEDESPVAVNASRGNFSATFIELLTAAYVTEPKPKSPFPSRKPKPPVLQAFSAKAADYKEYCDPFYLQNPYAFPKSIPPEDPCYHTFTAKVADLDPSPKKPLLKGITEQAFWQCSQRSKTREYLSGATVANNQKMQKMLEEKKGKFEMITLGVELAAALVGMIPWGSYAQPGSKGAEEAQQEIEQEEEEVVEQEVEQQVEREMSGSFGQGWDFEGFEDIFSIKQILKDALKSAFAPIGRGFAAVGRGISAVGRAAGSAANNFISSTARNIGESPWETLFDYNTFDAAENSIKIASALSKTQPLKPPSAQTLKNMSKEVVKQTVPKLSGVYGTDLQTLADASWKDCLPLQYGLSKVMCDLFCIDDAVRSGTTAVLNSLQESHDVLMNNIKRLLQSQTNSLLWAIGTKLNPSDLVETNETLSLPDLMQELRDFPSSGDDLVLDREVLAWHQATGDELMSRITAASILNASTDHWPHRVKSMKAMLHHYHQSLSERLRQNRLTSSVAQRQAKGKLKVLSSRASAHRELARGLRELLSPGQSMGHASSLKALPLEVSQAELAATLEPLMESFLHAHEKHNAFTMLHLKALDQTDYAVNLAHNFSQCAGADAAALREVWQRAMRAEERTSEALLEAWSATLAASERLEVAAKDESLFQRFAALDFRSKRHKPHAGADCTNRAALAQQLYGHAVAAVVHALQPLVIQINILKVVATYQEQQLQHRKLEYISLDTPSVQSELQAFVAAISDPSSGIGWDLGQRALEFHDCPGVEFFMEDFSLQREPVKAFLLL</sequence>
<keyword evidence="3" id="KW-1185">Reference proteome</keyword>
<dbReference type="Proteomes" id="UP001642464">
    <property type="component" value="Unassembled WGS sequence"/>
</dbReference>
<keyword evidence="1" id="KW-0175">Coiled coil</keyword>
<reference evidence="2 3" key="1">
    <citation type="submission" date="2024-02" db="EMBL/GenBank/DDBJ databases">
        <authorList>
            <person name="Chen Y."/>
            <person name="Shah S."/>
            <person name="Dougan E. K."/>
            <person name="Thang M."/>
            <person name="Chan C."/>
        </authorList>
    </citation>
    <scope>NUCLEOTIDE SEQUENCE [LARGE SCALE GENOMIC DNA]</scope>
</reference>
<evidence type="ECO:0000313" key="3">
    <source>
        <dbReference type="Proteomes" id="UP001642464"/>
    </source>
</evidence>
<name>A0ABP0IF10_9DINO</name>
<feature type="coiled-coil region" evidence="1">
    <location>
        <begin position="1544"/>
        <end position="1574"/>
    </location>
</feature>